<keyword evidence="3" id="KW-1185">Reference proteome</keyword>
<dbReference type="InterPro" id="IPR007848">
    <property type="entry name" value="Small_mtfrase_dom"/>
</dbReference>
<protein>
    <recommendedName>
        <fullName evidence="1">Methyltransferase small domain-containing protein</fullName>
    </recommendedName>
</protein>
<dbReference type="Pfam" id="PF05175">
    <property type="entry name" value="MTS"/>
    <property type="match status" value="1"/>
</dbReference>
<gene>
    <name evidence="2" type="ORF">GCM10025790_12350</name>
</gene>
<dbReference type="Gene3D" id="3.40.50.150">
    <property type="entry name" value="Vaccinia Virus protein VP39"/>
    <property type="match status" value="1"/>
</dbReference>
<dbReference type="Proteomes" id="UP001500368">
    <property type="component" value="Unassembled WGS sequence"/>
</dbReference>
<proteinExistence type="predicted"/>
<dbReference type="PANTHER" id="PTHR18895:SF74">
    <property type="entry name" value="MTRF1L RELEASE FACTOR GLUTAMINE METHYLTRANSFERASE"/>
    <property type="match status" value="1"/>
</dbReference>
<evidence type="ECO:0000259" key="1">
    <source>
        <dbReference type="Pfam" id="PF05175"/>
    </source>
</evidence>
<name>A0ABP9FVM2_9MICC</name>
<dbReference type="EMBL" id="BAABLW010000007">
    <property type="protein sequence ID" value="GAA4918294.1"/>
    <property type="molecule type" value="Genomic_DNA"/>
</dbReference>
<dbReference type="PROSITE" id="PS00092">
    <property type="entry name" value="N6_MTASE"/>
    <property type="match status" value="1"/>
</dbReference>
<evidence type="ECO:0000313" key="3">
    <source>
        <dbReference type="Proteomes" id="UP001500368"/>
    </source>
</evidence>
<organism evidence="2 3">
    <name type="scientific">Nesterenkonia rhizosphaerae</name>
    <dbReference type="NCBI Taxonomy" id="1348272"/>
    <lineage>
        <taxon>Bacteria</taxon>
        <taxon>Bacillati</taxon>
        <taxon>Actinomycetota</taxon>
        <taxon>Actinomycetes</taxon>
        <taxon>Micrococcales</taxon>
        <taxon>Micrococcaceae</taxon>
        <taxon>Nesterenkonia</taxon>
    </lineage>
</organism>
<reference evidence="3" key="1">
    <citation type="journal article" date="2019" name="Int. J. Syst. Evol. Microbiol.">
        <title>The Global Catalogue of Microorganisms (GCM) 10K type strain sequencing project: providing services to taxonomists for standard genome sequencing and annotation.</title>
        <authorList>
            <consortium name="The Broad Institute Genomics Platform"/>
            <consortium name="The Broad Institute Genome Sequencing Center for Infectious Disease"/>
            <person name="Wu L."/>
            <person name="Ma J."/>
        </authorList>
    </citation>
    <scope>NUCLEOTIDE SEQUENCE [LARGE SCALE GENOMIC DNA]</scope>
    <source>
        <strain evidence="3">JCM 19129</strain>
    </source>
</reference>
<dbReference type="InterPro" id="IPR002052">
    <property type="entry name" value="DNA_methylase_N6_adenine_CS"/>
</dbReference>
<dbReference type="RefSeq" id="WP_345477198.1">
    <property type="nucleotide sequence ID" value="NZ_BAABLW010000007.1"/>
</dbReference>
<comment type="caution">
    <text evidence="2">The sequence shown here is derived from an EMBL/GenBank/DDBJ whole genome shotgun (WGS) entry which is preliminary data.</text>
</comment>
<dbReference type="CDD" id="cd02440">
    <property type="entry name" value="AdoMet_MTases"/>
    <property type="match status" value="1"/>
</dbReference>
<dbReference type="SUPFAM" id="SSF53335">
    <property type="entry name" value="S-adenosyl-L-methionine-dependent methyltransferases"/>
    <property type="match status" value="1"/>
</dbReference>
<dbReference type="InterPro" id="IPR029063">
    <property type="entry name" value="SAM-dependent_MTases_sf"/>
</dbReference>
<accession>A0ABP9FVM2</accession>
<evidence type="ECO:0000313" key="2">
    <source>
        <dbReference type="EMBL" id="GAA4918294.1"/>
    </source>
</evidence>
<dbReference type="PANTHER" id="PTHR18895">
    <property type="entry name" value="HEMK METHYLTRANSFERASE"/>
    <property type="match status" value="1"/>
</dbReference>
<dbReference type="InterPro" id="IPR050320">
    <property type="entry name" value="N5-glutamine_MTase"/>
</dbReference>
<sequence>MQQLTFRGLSIAFDNQVLEPRPWTQAQSAWAAELLKAAPAGPVLELCAGVGHIGLGAVRDLDRELVMVDINPAAERFALANAAANGLTSRVEFRRDRIDAALGTDERFGLIVADPPWVPSANTTMFPEDPLIAIDGGDDGLDLARTCVDLIDRHLSTGGSGLLQVGSTAQAQTIADYAAENLKVAETRVYERGVLVHLVRENPIAEPRAISPADA</sequence>
<feature type="domain" description="Methyltransferase small" evidence="1">
    <location>
        <begin position="33"/>
        <end position="122"/>
    </location>
</feature>